<feature type="signal peptide" evidence="2">
    <location>
        <begin position="1"/>
        <end position="26"/>
    </location>
</feature>
<accession>A0A327M9F0</accession>
<feature type="chain" id="PRO_5016401568" evidence="2">
    <location>
        <begin position="27"/>
        <end position="323"/>
    </location>
</feature>
<dbReference type="PANTHER" id="PTHR42928">
    <property type="entry name" value="TRICARBOXYLATE-BINDING PROTEIN"/>
    <property type="match status" value="1"/>
</dbReference>
<evidence type="ECO:0000256" key="1">
    <source>
        <dbReference type="ARBA" id="ARBA00006987"/>
    </source>
</evidence>
<sequence length="323" mass="34661">MRRRHLSLVAALGLAAPLLPAAPARAQPAFPDHPVTMIVAYAAGGGTDTAARTLARSMEKDLGQTVVVVNRPGAAGEIGWAELARSKPDGYTIGFINTPTIVTIPIERQARFQLEDFVPIANIVDDPGGIWVLPDSPWRSLKELVEAAKQAPGTIGYGTTGIGSDDHLAMLALERQTGASFLHIPFAGSSQVRTALFSKNLPVAVVNMAEGVADARQGLVRPLAQLGTRRWEVTPDVPTAREQGFDLVEGSMRGVAAPAGVPQPALERLARAVRSAVEDPEFRKAAAQQSLPLRFLGPDAFKTELLALREHYAKLWAMHPWKE</sequence>
<reference evidence="4" key="1">
    <citation type="submission" date="2018-06" db="EMBL/GenBank/DDBJ databases">
        <authorList>
            <person name="Khan S.A."/>
        </authorList>
    </citation>
    <scope>NUCLEOTIDE SEQUENCE [LARGE SCALE GENOMIC DNA]</scope>
    <source>
        <strain evidence="4">DB-1506</strain>
    </source>
</reference>
<dbReference type="InterPro" id="IPR005064">
    <property type="entry name" value="BUG"/>
</dbReference>
<evidence type="ECO:0000256" key="2">
    <source>
        <dbReference type="SAM" id="SignalP"/>
    </source>
</evidence>
<dbReference type="CDD" id="cd07012">
    <property type="entry name" value="PBP2_Bug_TTT"/>
    <property type="match status" value="1"/>
</dbReference>
<dbReference type="InterPro" id="IPR042100">
    <property type="entry name" value="Bug_dom1"/>
</dbReference>
<dbReference type="PIRSF" id="PIRSF017082">
    <property type="entry name" value="YflP"/>
    <property type="match status" value="1"/>
</dbReference>
<dbReference type="Gene3D" id="3.40.190.10">
    <property type="entry name" value="Periplasmic binding protein-like II"/>
    <property type="match status" value="1"/>
</dbReference>
<dbReference type="PANTHER" id="PTHR42928:SF5">
    <property type="entry name" value="BLR1237 PROTEIN"/>
    <property type="match status" value="1"/>
</dbReference>
<dbReference type="Gene3D" id="3.40.190.150">
    <property type="entry name" value="Bordetella uptake gene, domain 1"/>
    <property type="match status" value="1"/>
</dbReference>
<evidence type="ECO:0000313" key="3">
    <source>
        <dbReference type="EMBL" id="RAI59951.1"/>
    </source>
</evidence>
<dbReference type="SUPFAM" id="SSF53850">
    <property type="entry name" value="Periplasmic binding protein-like II"/>
    <property type="match status" value="1"/>
</dbReference>
<dbReference type="RefSeq" id="WP_111468982.1">
    <property type="nucleotide sequence ID" value="NZ_QLIX01000003.1"/>
</dbReference>
<dbReference type="AlphaFoldDB" id="A0A327M9F0"/>
<evidence type="ECO:0000313" key="4">
    <source>
        <dbReference type="Proteomes" id="UP000249065"/>
    </source>
</evidence>
<keyword evidence="2" id="KW-0732">Signal</keyword>
<organism evidence="3 4">
    <name type="scientific">Roseicella frigidaeris</name>
    <dbReference type="NCBI Taxonomy" id="2230885"/>
    <lineage>
        <taxon>Bacteria</taxon>
        <taxon>Pseudomonadati</taxon>
        <taxon>Pseudomonadota</taxon>
        <taxon>Alphaproteobacteria</taxon>
        <taxon>Acetobacterales</taxon>
        <taxon>Roseomonadaceae</taxon>
        <taxon>Roseicella</taxon>
    </lineage>
</organism>
<dbReference type="OrthoDB" id="7250553at2"/>
<comment type="caution">
    <text evidence="3">The sequence shown here is derived from an EMBL/GenBank/DDBJ whole genome shotgun (WGS) entry which is preliminary data.</text>
</comment>
<gene>
    <name evidence="3" type="ORF">DOO78_06835</name>
</gene>
<keyword evidence="4" id="KW-1185">Reference proteome</keyword>
<dbReference type="Pfam" id="PF03401">
    <property type="entry name" value="TctC"/>
    <property type="match status" value="1"/>
</dbReference>
<comment type="similarity">
    <text evidence="1">Belongs to the UPF0065 (bug) family.</text>
</comment>
<protein>
    <submittedName>
        <fullName evidence="3">Tripartite tricarboxylate transporter substrate binding protein</fullName>
    </submittedName>
</protein>
<dbReference type="EMBL" id="QLIX01000003">
    <property type="protein sequence ID" value="RAI59951.1"/>
    <property type="molecule type" value="Genomic_DNA"/>
</dbReference>
<name>A0A327M9F0_9PROT</name>
<dbReference type="Proteomes" id="UP000249065">
    <property type="component" value="Unassembled WGS sequence"/>
</dbReference>
<proteinExistence type="inferred from homology"/>